<feature type="transmembrane region" description="Helical" evidence="2">
    <location>
        <begin position="177"/>
        <end position="194"/>
    </location>
</feature>
<evidence type="ECO:0000256" key="1">
    <source>
        <dbReference type="SAM" id="MobiDB-lite"/>
    </source>
</evidence>
<evidence type="ECO:0000256" key="2">
    <source>
        <dbReference type="SAM" id="Phobius"/>
    </source>
</evidence>
<organism evidence="3 4">
    <name type="scientific">Prorocentrum cordatum</name>
    <dbReference type="NCBI Taxonomy" id="2364126"/>
    <lineage>
        <taxon>Eukaryota</taxon>
        <taxon>Sar</taxon>
        <taxon>Alveolata</taxon>
        <taxon>Dinophyceae</taxon>
        <taxon>Prorocentrales</taxon>
        <taxon>Prorocentraceae</taxon>
        <taxon>Prorocentrum</taxon>
    </lineage>
</organism>
<feature type="region of interest" description="Disordered" evidence="1">
    <location>
        <begin position="1"/>
        <end position="39"/>
    </location>
</feature>
<name>A0ABN9TRD8_9DINO</name>
<feature type="transmembrane region" description="Helical" evidence="2">
    <location>
        <begin position="44"/>
        <end position="65"/>
    </location>
</feature>
<proteinExistence type="predicted"/>
<protein>
    <submittedName>
        <fullName evidence="3">Uncharacterized protein</fullName>
    </submittedName>
</protein>
<feature type="compositionally biased region" description="Polar residues" evidence="1">
    <location>
        <begin position="24"/>
        <end position="39"/>
    </location>
</feature>
<keyword evidence="2" id="KW-1133">Transmembrane helix</keyword>
<sequence>SRQGPERSLFSSVSPSSSSGRVSQGIQKSRSTKAPTHSRPTAPIATIMMTIPGVVALALGTLYGLGLTAGPGLSKLLPAHPLHKLMKDGFHLLIGPFYGVPGDLFRIVLGIADSCAGVGLLVALWGEFLGLLGPGGPGTLLELAQSLIICACIGSGWINANAVAFDAAVGGDWKPSLVLALVAAVLLACRLMVTDRVLPLLVGGFVGACLLMLAVSLTCRGLYGTPLKEAREKHAEFQKIMEAEMAGPGASTEPLAKPEA</sequence>
<feature type="non-terminal residue" evidence="3">
    <location>
        <position position="1"/>
    </location>
</feature>
<evidence type="ECO:0000313" key="3">
    <source>
        <dbReference type="EMBL" id="CAK0848718.1"/>
    </source>
</evidence>
<dbReference type="Proteomes" id="UP001189429">
    <property type="component" value="Unassembled WGS sequence"/>
</dbReference>
<evidence type="ECO:0000313" key="4">
    <source>
        <dbReference type="Proteomes" id="UP001189429"/>
    </source>
</evidence>
<reference evidence="3" key="1">
    <citation type="submission" date="2023-10" db="EMBL/GenBank/DDBJ databases">
        <authorList>
            <person name="Chen Y."/>
            <person name="Shah S."/>
            <person name="Dougan E. K."/>
            <person name="Thang M."/>
            <person name="Chan C."/>
        </authorList>
    </citation>
    <scope>NUCLEOTIDE SEQUENCE [LARGE SCALE GENOMIC DNA]</scope>
</reference>
<gene>
    <name evidence="3" type="ORF">PCOR1329_LOCUS41607</name>
</gene>
<keyword evidence="4" id="KW-1185">Reference proteome</keyword>
<feature type="transmembrane region" description="Helical" evidence="2">
    <location>
        <begin position="200"/>
        <end position="223"/>
    </location>
</feature>
<feature type="transmembrane region" description="Helical" evidence="2">
    <location>
        <begin position="104"/>
        <end position="126"/>
    </location>
</feature>
<feature type="compositionally biased region" description="Low complexity" evidence="1">
    <location>
        <begin position="8"/>
        <end position="23"/>
    </location>
</feature>
<comment type="caution">
    <text evidence="3">The sequence shown here is derived from an EMBL/GenBank/DDBJ whole genome shotgun (WGS) entry which is preliminary data.</text>
</comment>
<keyword evidence="2" id="KW-0812">Transmembrane</keyword>
<accession>A0ABN9TRD8</accession>
<dbReference type="EMBL" id="CAUYUJ010015004">
    <property type="protein sequence ID" value="CAK0848718.1"/>
    <property type="molecule type" value="Genomic_DNA"/>
</dbReference>
<feature type="transmembrane region" description="Helical" evidence="2">
    <location>
        <begin position="146"/>
        <end position="165"/>
    </location>
</feature>
<keyword evidence="2" id="KW-0472">Membrane</keyword>